<reference evidence="1" key="1">
    <citation type="submission" date="2020-03" db="EMBL/GenBank/DDBJ databases">
        <title>The deep terrestrial virosphere.</title>
        <authorList>
            <person name="Holmfeldt K."/>
            <person name="Nilsson E."/>
            <person name="Simone D."/>
            <person name="Lopez-Fernandez M."/>
            <person name="Wu X."/>
            <person name="de Brujin I."/>
            <person name="Lundin D."/>
            <person name="Andersson A."/>
            <person name="Bertilsson S."/>
            <person name="Dopson M."/>
        </authorList>
    </citation>
    <scope>NUCLEOTIDE SEQUENCE</scope>
    <source>
        <strain evidence="1">MM415B03426</strain>
    </source>
</reference>
<gene>
    <name evidence="1" type="ORF">MM415B03426_0004</name>
</gene>
<protein>
    <submittedName>
        <fullName evidence="1">Uncharacterized protein</fullName>
    </submittedName>
</protein>
<sequence length="66" mass="7509">MALLDKAGFFAAHIIQGTDRIEVYRHGEHIDTIEIDYREGFTVGDVMRIADRIEAYGRDGLTIKID</sequence>
<dbReference type="AlphaFoldDB" id="A0A6M3LDU3"/>
<name>A0A6M3LDU3_9ZZZZ</name>
<proteinExistence type="predicted"/>
<organism evidence="1">
    <name type="scientific">viral metagenome</name>
    <dbReference type="NCBI Taxonomy" id="1070528"/>
    <lineage>
        <taxon>unclassified sequences</taxon>
        <taxon>metagenomes</taxon>
        <taxon>organismal metagenomes</taxon>
    </lineage>
</organism>
<dbReference type="EMBL" id="MT142972">
    <property type="protein sequence ID" value="QJA91238.1"/>
    <property type="molecule type" value="Genomic_DNA"/>
</dbReference>
<evidence type="ECO:0000313" key="1">
    <source>
        <dbReference type="EMBL" id="QJA91238.1"/>
    </source>
</evidence>
<accession>A0A6M3LDU3</accession>